<organism evidence="3 4">
    <name type="scientific">Aureibaculum flavum</name>
    <dbReference type="NCBI Taxonomy" id="2795986"/>
    <lineage>
        <taxon>Bacteria</taxon>
        <taxon>Pseudomonadati</taxon>
        <taxon>Bacteroidota</taxon>
        <taxon>Flavobacteriia</taxon>
        <taxon>Flavobacteriales</taxon>
        <taxon>Flavobacteriaceae</taxon>
        <taxon>Aureibaculum</taxon>
    </lineage>
</organism>
<dbReference type="PROSITE" id="PS51192">
    <property type="entry name" value="HELICASE_ATP_BIND_1"/>
    <property type="match status" value="1"/>
</dbReference>
<dbReference type="Gene3D" id="3.40.50.300">
    <property type="entry name" value="P-loop containing nucleotide triphosphate hydrolases"/>
    <property type="match status" value="2"/>
</dbReference>
<dbReference type="InterPro" id="IPR050742">
    <property type="entry name" value="Helicase_Restrict-Modif_Enz"/>
</dbReference>
<keyword evidence="1" id="KW-0472">Membrane</keyword>
<dbReference type="Pfam" id="PF00271">
    <property type="entry name" value="Helicase_C"/>
    <property type="match status" value="1"/>
</dbReference>
<dbReference type="InterPro" id="IPR001650">
    <property type="entry name" value="Helicase_C-like"/>
</dbReference>
<comment type="caution">
    <text evidence="3">The sequence shown here is derived from an EMBL/GenBank/DDBJ whole genome shotgun (WGS) entry which is preliminary data.</text>
</comment>
<dbReference type="InterPro" id="IPR014001">
    <property type="entry name" value="Helicase_ATP-bd"/>
</dbReference>
<gene>
    <name evidence="3" type="ORF">JBL43_12820</name>
</gene>
<keyword evidence="4" id="KW-1185">Reference proteome</keyword>
<dbReference type="PANTHER" id="PTHR47396:SF1">
    <property type="entry name" value="ATP-DEPENDENT HELICASE IRC3-RELATED"/>
    <property type="match status" value="1"/>
</dbReference>
<feature type="domain" description="Helicase ATP-binding" evidence="2">
    <location>
        <begin position="59"/>
        <end position="218"/>
    </location>
</feature>
<dbReference type="PANTHER" id="PTHR47396">
    <property type="entry name" value="TYPE I RESTRICTION ENZYME ECOKI R PROTEIN"/>
    <property type="match status" value="1"/>
</dbReference>
<dbReference type="InterPro" id="IPR027417">
    <property type="entry name" value="P-loop_NTPase"/>
</dbReference>
<protein>
    <submittedName>
        <fullName evidence="3">DEAD/DEAH box helicase family protein</fullName>
    </submittedName>
</protein>
<dbReference type="Proteomes" id="UP000623301">
    <property type="component" value="Unassembled WGS sequence"/>
</dbReference>
<dbReference type="CDD" id="cd18785">
    <property type="entry name" value="SF2_C"/>
    <property type="match status" value="1"/>
</dbReference>
<evidence type="ECO:0000259" key="2">
    <source>
        <dbReference type="PROSITE" id="PS51192"/>
    </source>
</evidence>
<proteinExistence type="predicted"/>
<sequence length="911" mass="105636">MLQKLIYYCQIKSIERICLSFIVIALKNFKITPLQTNLFKKLNFIYPWRSYQEKFLTNFSTHISDDHFHVIAPPGSGKTVLGLEIVKRIGKKTLVLTPTLTIRNQWEDRLQHFFTTDKNFKSVSFDIKSLYEITFSTYQSLHSFYKTFENKEDYFNYFKTNGIETIVLDEAHHLKNAWWKCLYDLKQSSSHTIVALTATPPYDSDRSEITKYFQLCGEIDDEIATPDLVKEQNLCPHQDYVYLSKPSDIEINYIVNFRKEIAAFIDELKTDETFKLFLQDHRFYKDPSRCIDELYGNPEFFSAIIIFLKSTGEIIPFEKIQILGFENEKDVEIPPLTNDWVELLLQNILDDRLNLLDYEAYLLTIEKRLKKLNILDNNKVNFIGNNRIYKSLFSSPSKLKSIVKIIDHEFQHLGNQLQSVILTDYIRNEFLNTPKNIIKSINKLGVVPIFQNLRVSIENKHMLAVLSGSLVIIHANLLAEFYLYENEDDYTIKPLECDAEYVIISGKSSSKSHLVAAITNLFEKGKIKILVGTKSLLGEGWDAPAINTLILASFVGSFVTSNQMRGRAIRSQINNPSKTGNIWHLACIDPTIKDGGRDLEILKRRFDAFLGISNTEENYISNGFERLALPKNITLENVDSININTLEIASKREDISKKWNAAIFTGNKLGREIKLYFQGKKPYPKQKKIYFNDAVKYTFVELTITLSFFLPEFLLKNLHLLISKGVLYFVYTTLAFLGLNFGQKAYKAIKLYLQYGIIHKDIEKMANAIMDTLYELHHFTTEKSTIKIITDLLHQGDVTCSIQGANQIESTLFINALNEMLQPIENPRYVIVKDVWYRKKLDIQNYFPVPQLFGDKKERCEIFLKNWSDHMGKSNVFYTRHLEGRKMLVKARLFHISGAIKEVTKKSIIWK</sequence>
<reference evidence="3 4" key="1">
    <citation type="submission" date="2020-12" db="EMBL/GenBank/DDBJ databases">
        <title>Aureibaculum luteum sp. nov. and Aureibaculum flavum sp. nov., novel members of the family Flavobacteriaceae isolated from Antarctic intertidal sediments.</title>
        <authorList>
            <person name="He X."/>
            <person name="Zhang X."/>
        </authorList>
    </citation>
    <scope>NUCLEOTIDE SEQUENCE [LARGE SCALE GENOMIC DNA]</scope>
    <source>
        <strain evidence="3 4">A20</strain>
    </source>
</reference>
<dbReference type="GO" id="GO:0004386">
    <property type="term" value="F:helicase activity"/>
    <property type="evidence" value="ECO:0007669"/>
    <property type="project" value="UniProtKB-KW"/>
</dbReference>
<keyword evidence="3" id="KW-0347">Helicase</keyword>
<keyword evidence="3" id="KW-0547">Nucleotide-binding</keyword>
<dbReference type="EMBL" id="JAEHFJ010000005">
    <property type="protein sequence ID" value="MBJ2175128.1"/>
    <property type="molecule type" value="Genomic_DNA"/>
</dbReference>
<accession>A0ABS0WTF2</accession>
<keyword evidence="1" id="KW-1133">Transmembrane helix</keyword>
<name>A0ABS0WTF2_9FLAO</name>
<evidence type="ECO:0000256" key="1">
    <source>
        <dbReference type="SAM" id="Phobius"/>
    </source>
</evidence>
<keyword evidence="3" id="KW-0378">Hydrolase</keyword>
<evidence type="ECO:0000313" key="4">
    <source>
        <dbReference type="Proteomes" id="UP000623301"/>
    </source>
</evidence>
<keyword evidence="3" id="KW-0067">ATP-binding</keyword>
<feature type="transmembrane region" description="Helical" evidence="1">
    <location>
        <begin position="721"/>
        <end position="741"/>
    </location>
</feature>
<keyword evidence="1" id="KW-0812">Transmembrane</keyword>
<dbReference type="SMART" id="SM00487">
    <property type="entry name" value="DEXDc"/>
    <property type="match status" value="1"/>
</dbReference>
<dbReference type="SUPFAM" id="SSF52540">
    <property type="entry name" value="P-loop containing nucleoside triphosphate hydrolases"/>
    <property type="match status" value="1"/>
</dbReference>
<dbReference type="Pfam" id="PF04851">
    <property type="entry name" value="ResIII"/>
    <property type="match status" value="1"/>
</dbReference>
<dbReference type="InterPro" id="IPR006935">
    <property type="entry name" value="Helicase/UvrB_N"/>
</dbReference>
<evidence type="ECO:0000313" key="3">
    <source>
        <dbReference type="EMBL" id="MBJ2175128.1"/>
    </source>
</evidence>